<dbReference type="InterPro" id="IPR019775">
    <property type="entry name" value="WD40_repeat_CS"/>
</dbReference>
<dbReference type="SUPFAM" id="SSF50978">
    <property type="entry name" value="WD40 repeat-like"/>
    <property type="match status" value="1"/>
</dbReference>
<organism evidence="4 5">
    <name type="scientific">Phanerochaete carnosa (strain HHB-10118-sp)</name>
    <name type="common">White-rot fungus</name>
    <name type="synonym">Peniophora carnosa</name>
    <dbReference type="NCBI Taxonomy" id="650164"/>
    <lineage>
        <taxon>Eukaryota</taxon>
        <taxon>Fungi</taxon>
        <taxon>Dikarya</taxon>
        <taxon>Basidiomycota</taxon>
        <taxon>Agaricomycotina</taxon>
        <taxon>Agaricomycetes</taxon>
        <taxon>Polyporales</taxon>
        <taxon>Phanerochaetaceae</taxon>
        <taxon>Phanerochaete</taxon>
    </lineage>
</organism>
<reference evidence="4 5" key="1">
    <citation type="journal article" date="2012" name="BMC Genomics">
        <title>Comparative genomics of the white-rot fungi, Phanerochaete carnosa and P. chrysosporium, to elucidate the genetic basis of the distinct wood types they colonize.</title>
        <authorList>
            <person name="Suzuki H."/>
            <person name="MacDonald J."/>
            <person name="Syed K."/>
            <person name="Salamov A."/>
            <person name="Hori C."/>
            <person name="Aerts A."/>
            <person name="Henrissat B."/>
            <person name="Wiebenga A."/>
            <person name="vanKuyk P.A."/>
            <person name="Barry K."/>
            <person name="Lindquist E."/>
            <person name="LaButti K."/>
            <person name="Lapidus A."/>
            <person name="Lucas S."/>
            <person name="Coutinho P."/>
            <person name="Gong Y."/>
            <person name="Samejima M."/>
            <person name="Mahadevan R."/>
            <person name="Abou-Zaid M."/>
            <person name="de Vries R.P."/>
            <person name="Igarashi K."/>
            <person name="Yadav J.S."/>
            <person name="Grigoriev I.V."/>
            <person name="Master E.R."/>
        </authorList>
    </citation>
    <scope>NUCLEOTIDE SEQUENCE [LARGE SCALE GENOMIC DNA]</scope>
    <source>
        <strain evidence="4 5">HHB-10118-sp</strain>
    </source>
</reference>
<dbReference type="CDD" id="cd00200">
    <property type="entry name" value="WD40"/>
    <property type="match status" value="1"/>
</dbReference>
<dbReference type="PROSITE" id="PS50294">
    <property type="entry name" value="WD_REPEATS_REGION"/>
    <property type="match status" value="2"/>
</dbReference>
<dbReference type="InterPro" id="IPR020472">
    <property type="entry name" value="WD40_PAC1"/>
</dbReference>
<feature type="repeat" description="WD" evidence="3">
    <location>
        <begin position="35"/>
        <end position="76"/>
    </location>
</feature>
<dbReference type="PANTHER" id="PTHR19879:SF9">
    <property type="entry name" value="TRANSCRIPTION INITIATION FACTOR TFIID SUBUNIT 5"/>
    <property type="match status" value="1"/>
</dbReference>
<evidence type="ECO:0000256" key="3">
    <source>
        <dbReference type="PROSITE-ProRule" id="PRU00221"/>
    </source>
</evidence>
<dbReference type="InterPro" id="IPR036322">
    <property type="entry name" value="WD40_repeat_dom_sf"/>
</dbReference>
<evidence type="ECO:0000256" key="2">
    <source>
        <dbReference type="ARBA" id="ARBA00022737"/>
    </source>
</evidence>
<proteinExistence type="predicted"/>
<sequence>YALSTDGKLLAASFSSNTVLVWRLPGGLLVHRLQSHVHSFAVTSLSFSPSGHVLVSGSEDETAILWNVQHGSVLRRLTGHRSRLNYTVYSPNGVLIATSSLDRSVKIWDASTGACQGSFRFNEDIYQLIFSPDSSRLCIQTFGSCSIYDAQSYRRIALLRQNTALEPIGFSMSRQGDRVVTGASPGNQMRIWDAVTGRQLLPINDNKRKPSYAVAFSPDGAEVLAVARKEDRCACECYALSTDGKLLAASFSSSDIIVWRLPDGLLVQRLRAQSHRNNIRCLSFSSDGHALVSGSSDLDNNVIVWDVQRSHVLLQLEGHQSWWIDCVAYAPDNTLIATSDVSRSVKIWDASTGVCLKNLSLDKHPYWLTFSPDSLRLYLRTSDSCFIYDVRSYRRIAVLQHGENDAIQLSVSRQGDRVVSGGYSENGVKIWDAVTGQELLTINDERKPTPPVAFSPDGAEILAVCEADQTAQALAYDSQTGRLRNIFKLSHKPDCIAYSPNGDYVAFAARSGSLEVYDAKSRTFIGEVEGFGNGARMKEAEFLPDGLTILSHFEENSHESLRLCNVHDLVRMR</sequence>
<accession>K5X7C2</accession>
<dbReference type="PANTHER" id="PTHR19879">
    <property type="entry name" value="TRANSCRIPTION INITIATION FACTOR TFIID"/>
    <property type="match status" value="1"/>
</dbReference>
<keyword evidence="2" id="KW-0677">Repeat</keyword>
<protein>
    <submittedName>
        <fullName evidence="4">Uncharacterized protein</fullName>
    </submittedName>
</protein>
<dbReference type="PROSITE" id="PS00678">
    <property type="entry name" value="WD_REPEATS_1"/>
    <property type="match status" value="2"/>
</dbReference>
<evidence type="ECO:0000313" key="5">
    <source>
        <dbReference type="Proteomes" id="UP000008370"/>
    </source>
</evidence>
<dbReference type="PRINTS" id="PR00320">
    <property type="entry name" value="GPROTEINBRPT"/>
</dbReference>
<dbReference type="InterPro" id="IPR011044">
    <property type="entry name" value="Quino_amine_DH_bsu"/>
</dbReference>
<feature type="repeat" description="WD" evidence="3">
    <location>
        <begin position="77"/>
        <end position="118"/>
    </location>
</feature>
<dbReference type="InterPro" id="IPR015943">
    <property type="entry name" value="WD40/YVTN_repeat-like_dom_sf"/>
</dbReference>
<evidence type="ECO:0000313" key="4">
    <source>
        <dbReference type="EMBL" id="EKM58772.1"/>
    </source>
</evidence>
<dbReference type="SMART" id="SM00320">
    <property type="entry name" value="WD40"/>
    <property type="match status" value="10"/>
</dbReference>
<dbReference type="SUPFAM" id="SSF50969">
    <property type="entry name" value="YVTN repeat-like/Quinoprotein amine dehydrogenase"/>
    <property type="match status" value="1"/>
</dbReference>
<dbReference type="Proteomes" id="UP000008370">
    <property type="component" value="Unassembled WGS sequence"/>
</dbReference>
<feature type="repeat" description="WD" evidence="3">
    <location>
        <begin position="324"/>
        <end position="358"/>
    </location>
</feature>
<gene>
    <name evidence="4" type="ORF">PHACADRAFT_86654</name>
</gene>
<feature type="repeat" description="WD" evidence="3">
    <location>
        <begin position="272"/>
        <end position="315"/>
    </location>
</feature>
<dbReference type="EMBL" id="JH930469">
    <property type="protein sequence ID" value="EKM58772.1"/>
    <property type="molecule type" value="Genomic_DNA"/>
</dbReference>
<dbReference type="RefSeq" id="XP_007391366.1">
    <property type="nucleotide sequence ID" value="XM_007391304.1"/>
</dbReference>
<keyword evidence="1 3" id="KW-0853">WD repeat</keyword>
<dbReference type="STRING" id="650164.K5X7C2"/>
<dbReference type="Pfam" id="PF00400">
    <property type="entry name" value="WD40"/>
    <property type="match status" value="4"/>
</dbReference>
<dbReference type="AlphaFoldDB" id="K5X7C2"/>
<keyword evidence="5" id="KW-1185">Reference proteome</keyword>
<feature type="non-terminal residue" evidence="4">
    <location>
        <position position="573"/>
    </location>
</feature>
<dbReference type="InParanoid" id="K5X7C2"/>
<dbReference type="Gene3D" id="2.130.10.10">
    <property type="entry name" value="YVTN repeat-like/Quinoprotein amine dehydrogenase"/>
    <property type="match status" value="4"/>
</dbReference>
<evidence type="ECO:0000256" key="1">
    <source>
        <dbReference type="ARBA" id="ARBA00022574"/>
    </source>
</evidence>
<dbReference type="GeneID" id="18920553"/>
<dbReference type="KEGG" id="pco:PHACADRAFT_86654"/>
<dbReference type="HOGENOM" id="CLU_000288_57_32_1"/>
<name>K5X7C2_PHACS</name>
<dbReference type="InterPro" id="IPR001680">
    <property type="entry name" value="WD40_rpt"/>
</dbReference>
<dbReference type="OrthoDB" id="2748152at2759"/>
<dbReference type="PROSITE" id="PS50082">
    <property type="entry name" value="WD_REPEATS_2"/>
    <property type="match status" value="4"/>
</dbReference>